<dbReference type="Gene3D" id="2.40.160.60">
    <property type="entry name" value="Outer membrane protein transport protein (OMPP1/FadL/TodX)"/>
    <property type="match status" value="1"/>
</dbReference>
<dbReference type="AlphaFoldDB" id="A0A1F4TSG6"/>
<protein>
    <recommendedName>
        <fullName evidence="2">SLH domain-containing protein</fullName>
    </recommendedName>
</protein>
<reference evidence="3 4" key="1">
    <citation type="journal article" date="2016" name="Nat. Commun.">
        <title>Thousands of microbial genomes shed light on interconnected biogeochemical processes in an aquifer system.</title>
        <authorList>
            <person name="Anantharaman K."/>
            <person name="Brown C.T."/>
            <person name="Hug L.A."/>
            <person name="Sharon I."/>
            <person name="Castelle C.J."/>
            <person name="Probst A.J."/>
            <person name="Thomas B.C."/>
            <person name="Singh A."/>
            <person name="Wilkins M.J."/>
            <person name="Karaoz U."/>
            <person name="Brodie E.L."/>
            <person name="Williams K.H."/>
            <person name="Hubbard S.S."/>
            <person name="Banfield J.F."/>
        </authorList>
    </citation>
    <scope>NUCLEOTIDE SEQUENCE [LARGE SCALE GENOMIC DNA]</scope>
</reference>
<dbReference type="Gene3D" id="2.60.40.10">
    <property type="entry name" value="Immunoglobulins"/>
    <property type="match status" value="1"/>
</dbReference>
<evidence type="ECO:0000313" key="3">
    <source>
        <dbReference type="EMBL" id="OGC35013.1"/>
    </source>
</evidence>
<evidence type="ECO:0000313" key="4">
    <source>
        <dbReference type="Proteomes" id="UP000177309"/>
    </source>
</evidence>
<sequence>MLLKSKDLPAGRHGQRLKFKNTIKIIIGVLLVLGHLSFVASTTYAVEGGVVSDPMSIGVGARSIGMGLTYVGVAEDADAVFTNPAGIARITNPKLSTMYTSLLNDVTYMVVGAAYPLNNKSAVGAGIINSRTGDIILRSAPGSAEGIGSWGNTVLFLSYGTYLSEIPLVGNLLPKTTKDILVGGSVKYFSVGGTGNADIENAAGSGYNLDLSLLAPVTNAIMVGATAQNILPTKISKNSGVNEEISNTIKLGTRVCLLGKDGEAFSSHGSRKLYANVDYDLTANNRPDLLHAGLEFWPNPNLALRVGSDNNEITAGLGVRFGGIEFNYAYHPYSSIGENTSHFFSLAYLGEARQRSLRVQIDQPINKSIIREDNITVSGKVIVDKGDEDKDATGIITVKANGISIPVKEDLTFSAEIPVEKVGKKLILVEASDSLGTLTSRDIKIVRLVNFADVPEGYWAVNPIENTGTVGLVEGYPDGTFRPERALTRAELATLLVRAKGLKIPEGEANQVFKDIKPSFWAAKYIEVAKTAGLVKGYPDGTFRANNKINKVEGVAVMARFDNLRLAEVVEKPYWDISTTHWGAKYVQAAKEAGMLPFVEKNQLEAKTDLARSQAVQMLSKTQLAGGKIKDLYTWEKGFQKETVPVRPQIRASL</sequence>
<organism evidence="3 4">
    <name type="scientific">candidate division WOR-1 bacterium RIFOXYC2_FULL_41_25</name>
    <dbReference type="NCBI Taxonomy" id="1802586"/>
    <lineage>
        <taxon>Bacteria</taxon>
        <taxon>Bacillati</taxon>
        <taxon>Saganbacteria</taxon>
    </lineage>
</organism>
<dbReference type="InterPro" id="IPR001119">
    <property type="entry name" value="SLH_dom"/>
</dbReference>
<dbReference type="SUPFAM" id="SSF56935">
    <property type="entry name" value="Porins"/>
    <property type="match status" value="1"/>
</dbReference>
<name>A0A1F4TSG6_UNCSA</name>
<evidence type="ECO:0000256" key="1">
    <source>
        <dbReference type="SAM" id="Phobius"/>
    </source>
</evidence>
<keyword evidence="1" id="KW-0472">Membrane</keyword>
<evidence type="ECO:0000259" key="2">
    <source>
        <dbReference type="PROSITE" id="PS51272"/>
    </source>
</evidence>
<keyword evidence="1" id="KW-0812">Transmembrane</keyword>
<feature type="domain" description="SLH" evidence="2">
    <location>
        <begin position="447"/>
        <end position="510"/>
    </location>
</feature>
<feature type="transmembrane region" description="Helical" evidence="1">
    <location>
        <begin position="21"/>
        <end position="46"/>
    </location>
</feature>
<keyword evidence="1" id="KW-1133">Transmembrane helix</keyword>
<accession>A0A1F4TSG6</accession>
<dbReference type="InterPro" id="IPR051465">
    <property type="entry name" value="Cell_Envelope_Struct_Comp"/>
</dbReference>
<dbReference type="EMBL" id="MEUI01000011">
    <property type="protein sequence ID" value="OGC35013.1"/>
    <property type="molecule type" value="Genomic_DNA"/>
</dbReference>
<feature type="domain" description="SLH" evidence="2">
    <location>
        <begin position="513"/>
        <end position="572"/>
    </location>
</feature>
<dbReference type="InterPro" id="IPR013783">
    <property type="entry name" value="Ig-like_fold"/>
</dbReference>
<dbReference type="Proteomes" id="UP000177309">
    <property type="component" value="Unassembled WGS sequence"/>
</dbReference>
<dbReference type="PROSITE" id="PS51272">
    <property type="entry name" value="SLH"/>
    <property type="match status" value="2"/>
</dbReference>
<comment type="caution">
    <text evidence="3">The sequence shown here is derived from an EMBL/GenBank/DDBJ whole genome shotgun (WGS) entry which is preliminary data.</text>
</comment>
<gene>
    <name evidence="3" type="ORF">A2462_05410</name>
</gene>
<proteinExistence type="predicted"/>
<dbReference type="PANTHER" id="PTHR43308">
    <property type="entry name" value="OUTER MEMBRANE PROTEIN ALPHA-RELATED"/>
    <property type="match status" value="1"/>
</dbReference>
<dbReference type="Pfam" id="PF00395">
    <property type="entry name" value="SLH"/>
    <property type="match status" value="2"/>
</dbReference>
<dbReference type="PANTHER" id="PTHR43308:SF5">
    <property type="entry name" value="S-LAYER PROTEIN _ PEPTIDOGLYCAN ENDO-BETA-N-ACETYLGLUCOSAMINIDASE"/>
    <property type="match status" value="1"/>
</dbReference>